<dbReference type="GO" id="GO:0006310">
    <property type="term" value="P:DNA recombination"/>
    <property type="evidence" value="ECO:0007669"/>
    <property type="project" value="UniProtKB-KW"/>
</dbReference>
<proteinExistence type="inferred from homology"/>
<dbReference type="AlphaFoldDB" id="A0A183CSY9"/>
<dbReference type="GO" id="GO:0006281">
    <property type="term" value="P:DNA repair"/>
    <property type="evidence" value="ECO:0007669"/>
    <property type="project" value="UniProtKB-KW"/>
</dbReference>
<reference evidence="6" key="2">
    <citation type="submission" date="2014-05" db="EMBL/GenBank/DDBJ databases">
        <title>The genome and life-stage specific transcriptomes of Globodera pallida elucidate key aspects of plant parasitism by a cyst nematode.</title>
        <authorList>
            <person name="Cotton J.A."/>
            <person name="Lilley C.J."/>
            <person name="Jones L.M."/>
            <person name="Kikuchi T."/>
            <person name="Reid A.J."/>
            <person name="Thorpe P."/>
            <person name="Tsai I.J."/>
            <person name="Beasley H."/>
            <person name="Blok V."/>
            <person name="Cock P.J.A."/>
            <person name="Van den Akker S.E."/>
            <person name="Holroyd N."/>
            <person name="Hunt M."/>
            <person name="Mantelin S."/>
            <person name="Naghra H."/>
            <person name="Pain A."/>
            <person name="Palomares-Rius J.E."/>
            <person name="Zarowiecki M."/>
            <person name="Berriman M."/>
            <person name="Jones J.T."/>
            <person name="Urwin P.E."/>
        </authorList>
    </citation>
    <scope>NUCLEOTIDE SEQUENCE [LARGE SCALE GENOMIC DNA]</scope>
    <source>
        <strain evidence="6">Lindley</strain>
    </source>
</reference>
<evidence type="ECO:0000313" key="6">
    <source>
        <dbReference type="Proteomes" id="UP000050741"/>
    </source>
</evidence>
<dbReference type="PANTHER" id="PTHR45674:SF4">
    <property type="entry name" value="DNA LIGASE 1"/>
    <property type="match status" value="1"/>
</dbReference>
<accession>A0A183CSY9</accession>
<dbReference type="Gene3D" id="1.10.3260.10">
    <property type="entry name" value="DNA ligase, ATP-dependent, N-terminal domain"/>
    <property type="match status" value="2"/>
</dbReference>
<keyword evidence="3" id="KW-0227">DNA damage</keyword>
<protein>
    <submittedName>
        <fullName evidence="7">DUF3486 family protein</fullName>
    </submittedName>
</protein>
<evidence type="ECO:0000256" key="5">
    <source>
        <dbReference type="ARBA" id="ARBA00023204"/>
    </source>
</evidence>
<reference evidence="6" key="1">
    <citation type="submission" date="2013-12" db="EMBL/GenBank/DDBJ databases">
        <authorList>
            <person name="Aslett M."/>
        </authorList>
    </citation>
    <scope>NUCLEOTIDE SEQUENCE [LARGE SCALE GENOMIC DNA]</scope>
    <source>
        <strain evidence="6">Lindley</strain>
    </source>
</reference>
<keyword evidence="4" id="KW-0233">DNA recombination</keyword>
<evidence type="ECO:0000256" key="1">
    <source>
        <dbReference type="ARBA" id="ARBA00007572"/>
    </source>
</evidence>
<evidence type="ECO:0000256" key="2">
    <source>
        <dbReference type="ARBA" id="ARBA00022598"/>
    </source>
</evidence>
<evidence type="ECO:0000313" key="7">
    <source>
        <dbReference type="WBParaSite" id="GPLIN_001599700"/>
    </source>
</evidence>
<dbReference type="InterPro" id="IPR050191">
    <property type="entry name" value="ATP-dep_DNA_ligase"/>
</dbReference>
<dbReference type="GO" id="GO:1903461">
    <property type="term" value="P:Okazaki fragment processing involved in mitotic DNA replication"/>
    <property type="evidence" value="ECO:0007669"/>
    <property type="project" value="TreeGrafter"/>
</dbReference>
<dbReference type="InterPro" id="IPR036599">
    <property type="entry name" value="DNA_ligase_N_sf"/>
</dbReference>
<sequence length="103" mass="11638">MSRMATIEEVIELTKWRDGQKIPYLALAKTLERIEATSSRLENIRILSDFFAAAILHLSVRLEPRAGATGRTVDMIRKELKTKGDLGIVAQQSRSNQRMLSKP</sequence>
<keyword evidence="5" id="KW-0234">DNA repair</keyword>
<keyword evidence="2" id="KW-0436">Ligase</keyword>
<keyword evidence="6" id="KW-1185">Reference proteome</keyword>
<comment type="similarity">
    <text evidence="1">Belongs to the ATP-dependent DNA ligase family.</text>
</comment>
<dbReference type="Proteomes" id="UP000050741">
    <property type="component" value="Unassembled WGS sequence"/>
</dbReference>
<dbReference type="GO" id="GO:0005739">
    <property type="term" value="C:mitochondrion"/>
    <property type="evidence" value="ECO:0007669"/>
    <property type="project" value="TreeGrafter"/>
</dbReference>
<organism evidence="6 7">
    <name type="scientific">Globodera pallida</name>
    <name type="common">Potato cyst nematode worm</name>
    <name type="synonym">Heterodera pallida</name>
    <dbReference type="NCBI Taxonomy" id="36090"/>
    <lineage>
        <taxon>Eukaryota</taxon>
        <taxon>Metazoa</taxon>
        <taxon>Ecdysozoa</taxon>
        <taxon>Nematoda</taxon>
        <taxon>Chromadorea</taxon>
        <taxon>Rhabditida</taxon>
        <taxon>Tylenchina</taxon>
        <taxon>Tylenchomorpha</taxon>
        <taxon>Tylenchoidea</taxon>
        <taxon>Heteroderidae</taxon>
        <taxon>Heteroderinae</taxon>
        <taxon>Globodera</taxon>
    </lineage>
</organism>
<dbReference type="GO" id="GO:0003677">
    <property type="term" value="F:DNA binding"/>
    <property type="evidence" value="ECO:0007669"/>
    <property type="project" value="InterPro"/>
</dbReference>
<dbReference type="PANTHER" id="PTHR45674">
    <property type="entry name" value="DNA LIGASE 1/3 FAMILY MEMBER"/>
    <property type="match status" value="1"/>
</dbReference>
<reference evidence="7" key="3">
    <citation type="submission" date="2016-06" db="UniProtKB">
        <authorList>
            <consortium name="WormBaseParasite"/>
        </authorList>
    </citation>
    <scope>IDENTIFICATION</scope>
</reference>
<evidence type="ECO:0000256" key="4">
    <source>
        <dbReference type="ARBA" id="ARBA00023172"/>
    </source>
</evidence>
<dbReference type="WBParaSite" id="GPLIN_001599700">
    <property type="protein sequence ID" value="GPLIN_001599700"/>
    <property type="gene ID" value="GPLIN_001599700"/>
</dbReference>
<dbReference type="SUPFAM" id="SSF117018">
    <property type="entry name" value="ATP-dependent DNA ligase DNA-binding domain"/>
    <property type="match status" value="1"/>
</dbReference>
<evidence type="ECO:0000256" key="3">
    <source>
        <dbReference type="ARBA" id="ARBA00022763"/>
    </source>
</evidence>
<name>A0A183CSY9_GLOPA</name>
<dbReference type="GO" id="GO:0005634">
    <property type="term" value="C:nucleus"/>
    <property type="evidence" value="ECO:0007669"/>
    <property type="project" value="TreeGrafter"/>
</dbReference>
<dbReference type="GO" id="GO:0003910">
    <property type="term" value="F:DNA ligase (ATP) activity"/>
    <property type="evidence" value="ECO:0007669"/>
    <property type="project" value="InterPro"/>
</dbReference>